<dbReference type="InterPro" id="IPR022385">
    <property type="entry name" value="Rhs_assc_core"/>
</dbReference>
<organism evidence="1 2">
    <name type="scientific">Burkholderia stabilis</name>
    <dbReference type="NCBI Taxonomy" id="95485"/>
    <lineage>
        <taxon>Bacteria</taxon>
        <taxon>Pseudomonadati</taxon>
        <taxon>Pseudomonadota</taxon>
        <taxon>Betaproteobacteria</taxon>
        <taxon>Burkholderiales</taxon>
        <taxon>Burkholderiaceae</taxon>
        <taxon>Burkholderia</taxon>
        <taxon>Burkholderia cepacia complex</taxon>
    </lineage>
</organism>
<dbReference type="EMBL" id="QWEX01000003">
    <property type="protein sequence ID" value="RXV65310.1"/>
    <property type="molecule type" value="Genomic_DNA"/>
</dbReference>
<dbReference type="Proteomes" id="UP000289650">
    <property type="component" value="Unassembled WGS sequence"/>
</dbReference>
<evidence type="ECO:0000313" key="2">
    <source>
        <dbReference type="Proteomes" id="UP000289650"/>
    </source>
</evidence>
<name>A0A4Q2A9D3_9BURK</name>
<dbReference type="RefSeq" id="WP_129517755.1">
    <property type="nucleotide sequence ID" value="NZ_QWEX01000003.1"/>
</dbReference>
<gene>
    <name evidence="1" type="ORF">D1006_34950</name>
</gene>
<reference evidence="1 2" key="1">
    <citation type="submission" date="2018-08" db="EMBL/GenBank/DDBJ databases">
        <title>Mountain-cultivated ginseng endophyte, Burkholderia stabilis and its activity against ginseng root rot disease.</title>
        <authorList>
            <person name="Tapan Kumar M."/>
            <person name="Bae H."/>
            <person name="Shanmugam G."/>
            <person name="Jeon J."/>
        </authorList>
    </citation>
    <scope>NUCLEOTIDE SEQUENCE [LARGE SCALE GENOMIC DNA]</scope>
    <source>
        <strain evidence="1 2">EB159</strain>
    </source>
</reference>
<evidence type="ECO:0000313" key="1">
    <source>
        <dbReference type="EMBL" id="RXV65310.1"/>
    </source>
</evidence>
<dbReference type="OrthoDB" id="5445630at2"/>
<sequence>MKLQQQHDDVVTTALLATDQQCSVFRVRFNATQPDSISYTPYGHRALGSDFLGFNGEYIDPVTGHYLLGNGYRDFNPVLMRFHSPDGFSPFGKGGLNTYCYVGGDPVNFTDPTGASLFGAIGRFLRITKRVTTSSPSAKKIPTALKITPPANAKKVEKALHKITQQDIRNINKIDEFIRTGDLRLYNFSRWRDAENAKYALSNLGKPGITSASRAEMVNLIKIGSDNRRLRAIDAISPEILRAAKAKFKIYQI</sequence>
<dbReference type="NCBIfam" id="TIGR03696">
    <property type="entry name" value="Rhs_assc_core"/>
    <property type="match status" value="1"/>
</dbReference>
<comment type="caution">
    <text evidence="1">The sequence shown here is derived from an EMBL/GenBank/DDBJ whole genome shotgun (WGS) entry which is preliminary data.</text>
</comment>
<protein>
    <submittedName>
        <fullName evidence="1">RHS repeat-associated core domain-containing protein</fullName>
    </submittedName>
</protein>
<dbReference type="Gene3D" id="2.180.10.10">
    <property type="entry name" value="RHS repeat-associated core"/>
    <property type="match status" value="1"/>
</dbReference>
<dbReference type="AlphaFoldDB" id="A0A4Q2A9D3"/>
<proteinExistence type="predicted"/>
<accession>A0A4Q2A9D3</accession>